<sequence>MTLSLPEAPAEIQNDTCLPGKGWVVTVGSVWYAEGNLWFPADFEQANTVRSLLFVVVFQQHLNG</sequence>
<proteinExistence type="predicted"/>
<organism evidence="1">
    <name type="scientific">marine metagenome</name>
    <dbReference type="NCBI Taxonomy" id="408172"/>
    <lineage>
        <taxon>unclassified sequences</taxon>
        <taxon>metagenomes</taxon>
        <taxon>ecological metagenomes</taxon>
    </lineage>
</organism>
<dbReference type="EMBL" id="UINC01067389">
    <property type="protein sequence ID" value="SVB99007.1"/>
    <property type="molecule type" value="Genomic_DNA"/>
</dbReference>
<gene>
    <name evidence="1" type="ORF">METZ01_LOCUS251861</name>
</gene>
<protein>
    <submittedName>
        <fullName evidence="1">Uncharacterized protein</fullName>
    </submittedName>
</protein>
<dbReference type="AlphaFoldDB" id="A0A382IID6"/>
<accession>A0A382IID6</accession>
<reference evidence="1" key="1">
    <citation type="submission" date="2018-05" db="EMBL/GenBank/DDBJ databases">
        <authorList>
            <person name="Lanie J.A."/>
            <person name="Ng W.-L."/>
            <person name="Kazmierczak K.M."/>
            <person name="Andrzejewski T.M."/>
            <person name="Davidsen T.M."/>
            <person name="Wayne K.J."/>
            <person name="Tettelin H."/>
            <person name="Glass J.I."/>
            <person name="Rusch D."/>
            <person name="Podicherti R."/>
            <person name="Tsui H.-C.T."/>
            <person name="Winkler M.E."/>
        </authorList>
    </citation>
    <scope>NUCLEOTIDE SEQUENCE</scope>
</reference>
<name>A0A382IID6_9ZZZZ</name>
<evidence type="ECO:0000313" key="1">
    <source>
        <dbReference type="EMBL" id="SVB99007.1"/>
    </source>
</evidence>